<dbReference type="Proteomes" id="UP000192276">
    <property type="component" value="Unassembled WGS sequence"/>
</dbReference>
<name>A0A1V9EPG9_9BACT</name>
<accession>A0A1V9EPG9</accession>
<comment type="caution">
    <text evidence="1">The sequence shown here is derived from an EMBL/GenBank/DDBJ whole genome shotgun (WGS) entry which is preliminary data.</text>
</comment>
<gene>
    <name evidence="1" type="ORF">A4R26_31720</name>
</gene>
<proteinExistence type="predicted"/>
<dbReference type="EMBL" id="LWBP01000239">
    <property type="protein sequence ID" value="OQP47834.1"/>
    <property type="molecule type" value="Genomic_DNA"/>
</dbReference>
<organism evidence="1 2">
    <name type="scientific">Niastella populi</name>
    <dbReference type="NCBI Taxonomy" id="550983"/>
    <lineage>
        <taxon>Bacteria</taxon>
        <taxon>Pseudomonadati</taxon>
        <taxon>Bacteroidota</taxon>
        <taxon>Chitinophagia</taxon>
        <taxon>Chitinophagales</taxon>
        <taxon>Chitinophagaceae</taxon>
        <taxon>Niastella</taxon>
    </lineage>
</organism>
<dbReference type="AlphaFoldDB" id="A0A1V9EPG9"/>
<protein>
    <submittedName>
        <fullName evidence="1">Uncharacterized protein</fullName>
    </submittedName>
</protein>
<evidence type="ECO:0000313" key="2">
    <source>
        <dbReference type="Proteomes" id="UP000192276"/>
    </source>
</evidence>
<evidence type="ECO:0000313" key="1">
    <source>
        <dbReference type="EMBL" id="OQP47834.1"/>
    </source>
</evidence>
<reference evidence="2" key="1">
    <citation type="submission" date="2016-04" db="EMBL/GenBank/DDBJ databases">
        <authorList>
            <person name="Chen L."/>
            <person name="Zhuang W."/>
            <person name="Wang G."/>
        </authorList>
    </citation>
    <scope>NUCLEOTIDE SEQUENCE [LARGE SCALE GENOMIC DNA]</scope>
    <source>
        <strain evidence="2">208</strain>
    </source>
</reference>
<sequence length="69" mass="8235">MFLTLPMFLIIGKYFIRCYSTKQGCSVNRIRQQYGFSGILYKNCRLKERTSLWLINTQKVRFQSTMLTV</sequence>
<keyword evidence="2" id="KW-1185">Reference proteome</keyword>